<dbReference type="Proteomes" id="UP000095658">
    <property type="component" value="Unassembled WGS sequence"/>
</dbReference>
<evidence type="ECO:0000313" key="4">
    <source>
        <dbReference type="Proteomes" id="UP000095658"/>
    </source>
</evidence>
<evidence type="ECO:0000313" key="3">
    <source>
        <dbReference type="EMBL" id="OES45438.1"/>
    </source>
</evidence>
<evidence type="ECO:0000259" key="1">
    <source>
        <dbReference type="Pfam" id="PF02625"/>
    </source>
</evidence>
<feature type="domain" description="XdhC- CoxI" evidence="1">
    <location>
        <begin position="14"/>
        <end position="78"/>
    </location>
</feature>
<sequence length="367" mass="40607">MLTIIDEMLRCDREAKKGILATIINVQGSTYQKEGAKCFQAEDGGLIGLLSGGCVESDIIEHGREVLASGIPKTIHYDFRDEGDQIWGLGVGCNGALDIFIELYDPAVQPEKCDYIKKVFTAKSPFSIATITKAENPKTLGEKWIVNNEQEEIFGGSFSLPDNVRKRKPMLTALNAETEIFLDYIDPVPELIIFGAGPDALPLVRTVKNLGWTVKVADHRPGFVTKENFPIADELFHARLGEKPNVSLHENAFAVIMSHHFEQDQAMLGFLLQSNIRYIGVLGPSKRTKQLLKPLLDRHTVESLRLDRIYSPVGIDIGAKSPEEIALSMAAELINIYRSGNAVHLKETKGESLINDSNETKLHVLAT</sequence>
<dbReference type="EMBL" id="MAMP01000016">
    <property type="protein sequence ID" value="OES45438.1"/>
    <property type="molecule type" value="Genomic_DNA"/>
</dbReference>
<dbReference type="PANTHER" id="PTHR30388">
    <property type="entry name" value="ALDEHYDE OXIDOREDUCTASE MOLYBDENUM COFACTOR ASSEMBLY PROTEIN"/>
    <property type="match status" value="1"/>
</dbReference>
<dbReference type="InterPro" id="IPR052698">
    <property type="entry name" value="MoCofactor_Util/Proc"/>
</dbReference>
<dbReference type="STRING" id="1714016.BA724_17635"/>
<accession>A0A1E7DRX2</accession>
<feature type="domain" description="XdhC Rossmann" evidence="2">
    <location>
        <begin position="191"/>
        <end position="333"/>
    </location>
</feature>
<evidence type="ECO:0000259" key="2">
    <source>
        <dbReference type="Pfam" id="PF13478"/>
    </source>
</evidence>
<dbReference type="AlphaFoldDB" id="A0A1E7DRX2"/>
<organism evidence="3 4">
    <name type="scientific">Domibacillus iocasae</name>
    <dbReference type="NCBI Taxonomy" id="1714016"/>
    <lineage>
        <taxon>Bacteria</taxon>
        <taxon>Bacillati</taxon>
        <taxon>Bacillota</taxon>
        <taxon>Bacilli</taxon>
        <taxon>Bacillales</taxon>
        <taxon>Bacillaceae</taxon>
        <taxon>Domibacillus</taxon>
    </lineage>
</organism>
<dbReference type="InterPro" id="IPR003777">
    <property type="entry name" value="XdhC_CoxI"/>
</dbReference>
<name>A0A1E7DRX2_9BACI</name>
<reference evidence="3 4" key="1">
    <citation type="submission" date="2016-06" db="EMBL/GenBank/DDBJ databases">
        <title>Domibacillus iocasae genome sequencing.</title>
        <authorList>
            <person name="Verma A."/>
            <person name="Pal Y."/>
            <person name="Ojha A.K."/>
            <person name="Krishnamurthi S."/>
        </authorList>
    </citation>
    <scope>NUCLEOTIDE SEQUENCE [LARGE SCALE GENOMIC DNA]</scope>
    <source>
        <strain evidence="3 4">DSM 29979</strain>
    </source>
</reference>
<dbReference type="PANTHER" id="PTHR30388:SF6">
    <property type="entry name" value="XANTHINE DEHYDROGENASE SUBUNIT A-RELATED"/>
    <property type="match status" value="1"/>
</dbReference>
<evidence type="ECO:0008006" key="5">
    <source>
        <dbReference type="Google" id="ProtNLM"/>
    </source>
</evidence>
<proteinExistence type="predicted"/>
<dbReference type="Pfam" id="PF02625">
    <property type="entry name" value="XdhC_CoxI"/>
    <property type="match status" value="1"/>
</dbReference>
<protein>
    <recommendedName>
        <fullName evidence="5">Xanthine dehydrogenase</fullName>
    </recommendedName>
</protein>
<gene>
    <name evidence="3" type="ORF">BA724_17635</name>
</gene>
<dbReference type="Gene3D" id="3.40.50.720">
    <property type="entry name" value="NAD(P)-binding Rossmann-like Domain"/>
    <property type="match status" value="1"/>
</dbReference>
<comment type="caution">
    <text evidence="3">The sequence shown here is derived from an EMBL/GenBank/DDBJ whole genome shotgun (WGS) entry which is preliminary data.</text>
</comment>
<dbReference type="Pfam" id="PF13478">
    <property type="entry name" value="XdhC_C"/>
    <property type="match status" value="1"/>
</dbReference>
<dbReference type="InterPro" id="IPR027051">
    <property type="entry name" value="XdhC_Rossmann_dom"/>
</dbReference>
<dbReference type="RefSeq" id="WP_069937929.1">
    <property type="nucleotide sequence ID" value="NZ_MAMP01000016.1"/>
</dbReference>
<keyword evidence="4" id="KW-1185">Reference proteome</keyword>